<dbReference type="Gene3D" id="2.40.320.10">
    <property type="entry name" value="Hypothetical Protein Pfu-838710-001"/>
    <property type="match status" value="1"/>
</dbReference>
<dbReference type="SMART" id="SM01118">
    <property type="entry name" value="CYTH"/>
    <property type="match status" value="1"/>
</dbReference>
<dbReference type="AlphaFoldDB" id="A0A9D9H2H9"/>
<protein>
    <submittedName>
        <fullName evidence="3">CYTH domain-containing protein</fullName>
    </submittedName>
</protein>
<reference evidence="3" key="1">
    <citation type="submission" date="2020-10" db="EMBL/GenBank/DDBJ databases">
        <authorList>
            <person name="Gilroy R."/>
        </authorList>
    </citation>
    <scope>NUCLEOTIDE SEQUENCE</scope>
    <source>
        <strain evidence="3">F6-4510</strain>
    </source>
</reference>
<dbReference type="PIRSF" id="PIRSF016487">
    <property type="entry name" value="CYTH_UCP016487"/>
    <property type="match status" value="1"/>
</dbReference>
<evidence type="ECO:0000313" key="3">
    <source>
        <dbReference type="EMBL" id="MBO8433986.1"/>
    </source>
</evidence>
<dbReference type="Pfam" id="PF01928">
    <property type="entry name" value="CYTH"/>
    <property type="match status" value="1"/>
</dbReference>
<dbReference type="CDD" id="cd07761">
    <property type="entry name" value="CYTH-like_CthTTM-like"/>
    <property type="match status" value="1"/>
</dbReference>
<organism evidence="3 4">
    <name type="scientific">Candidatus Fimicola merdigallinarum</name>
    <dbReference type="NCBI Taxonomy" id="2840819"/>
    <lineage>
        <taxon>Bacteria</taxon>
        <taxon>Bacillati</taxon>
        <taxon>Bacillota</taxon>
        <taxon>Clostridia</taxon>
        <taxon>Lachnospirales</taxon>
        <taxon>Lachnospiraceae</taxon>
        <taxon>Lachnospiraceae incertae sedis</taxon>
        <taxon>Candidatus Fimicola</taxon>
    </lineage>
</organism>
<dbReference type="PANTHER" id="PTHR40114:SF1">
    <property type="entry name" value="SLR0698 PROTEIN"/>
    <property type="match status" value="1"/>
</dbReference>
<feature type="domain" description="CYTH" evidence="2">
    <location>
        <begin position="1"/>
        <end position="145"/>
    </location>
</feature>
<dbReference type="EMBL" id="JADIMX010000030">
    <property type="protein sequence ID" value="MBO8433986.1"/>
    <property type="molecule type" value="Genomic_DNA"/>
</dbReference>
<sequence>MEIERKFLVKSCPSDIEKYSFISMEQTYISTSPTIRLRRENEKFVLTVKGSGLLSREEFELEITKEQYDNLILKRETPFVVKKRYKIPLYDNLVAELDVYDGELKGLKTVEVEFNTESEANGFVSPSWFGEDVTMDRRYKNTSLSIYGIPK</sequence>
<dbReference type="InterPro" id="IPR012042">
    <property type="entry name" value="NeuTTM/CthTTM-like"/>
</dbReference>
<comment type="caution">
    <text evidence="3">The sequence shown here is derived from an EMBL/GenBank/DDBJ whole genome shotgun (WGS) entry which is preliminary data.</text>
</comment>
<dbReference type="PANTHER" id="PTHR40114">
    <property type="entry name" value="SLR0698 PROTEIN"/>
    <property type="match status" value="1"/>
</dbReference>
<dbReference type="InterPro" id="IPR023577">
    <property type="entry name" value="CYTH_domain"/>
</dbReference>
<reference evidence="3" key="2">
    <citation type="journal article" date="2021" name="PeerJ">
        <title>Extensive microbial diversity within the chicken gut microbiome revealed by metagenomics and culture.</title>
        <authorList>
            <person name="Gilroy R."/>
            <person name="Ravi A."/>
            <person name="Getino M."/>
            <person name="Pursley I."/>
            <person name="Horton D.L."/>
            <person name="Alikhan N.F."/>
            <person name="Baker D."/>
            <person name="Gharbi K."/>
            <person name="Hall N."/>
            <person name="Watson M."/>
            <person name="Adriaenssens E.M."/>
            <person name="Foster-Nyarko E."/>
            <person name="Jarju S."/>
            <person name="Secka A."/>
            <person name="Antonio M."/>
            <person name="Oren A."/>
            <person name="Chaudhuri R.R."/>
            <person name="La Ragione R."/>
            <person name="Hildebrand F."/>
            <person name="Pallen M.J."/>
        </authorList>
    </citation>
    <scope>NUCLEOTIDE SEQUENCE</scope>
    <source>
        <strain evidence="3">F6-4510</strain>
    </source>
</reference>
<gene>
    <name evidence="3" type="ORF">IAC55_01520</name>
</gene>
<dbReference type="SUPFAM" id="SSF55154">
    <property type="entry name" value="CYTH-like phosphatases"/>
    <property type="match status" value="1"/>
</dbReference>
<dbReference type="PROSITE" id="PS51707">
    <property type="entry name" value="CYTH"/>
    <property type="match status" value="1"/>
</dbReference>
<evidence type="ECO:0000256" key="1">
    <source>
        <dbReference type="PIRSR" id="PIRSR016487-1"/>
    </source>
</evidence>
<accession>A0A9D9H2H9</accession>
<evidence type="ECO:0000259" key="2">
    <source>
        <dbReference type="PROSITE" id="PS51707"/>
    </source>
</evidence>
<dbReference type="Proteomes" id="UP000823611">
    <property type="component" value="Unassembled WGS sequence"/>
</dbReference>
<feature type="active site" description="Proton acceptor" evidence="1">
    <location>
        <position position="28"/>
    </location>
</feature>
<dbReference type="InterPro" id="IPR033469">
    <property type="entry name" value="CYTH-like_dom_sf"/>
</dbReference>
<proteinExistence type="predicted"/>
<evidence type="ECO:0000313" key="4">
    <source>
        <dbReference type="Proteomes" id="UP000823611"/>
    </source>
</evidence>
<name>A0A9D9H2H9_9FIRM</name>